<dbReference type="EC" id="2.4.1.1" evidence="11"/>
<dbReference type="FunFam" id="3.40.50.2000:FF:000005">
    <property type="entry name" value="Alpha-1,4 glucan phosphorylase"/>
    <property type="match status" value="1"/>
</dbReference>
<evidence type="ECO:0000256" key="7">
    <source>
        <dbReference type="ARBA" id="ARBA00023277"/>
    </source>
</evidence>
<sequence>MFDVQVKRMHEYKRQLLNCLHIITRYCRIKFDKTYRVARTIMIGGKAAPGYRVAKLIIKLINNIAHVVNNDPDIGSKLKVVYLENYCVSLAEKVIPATDLSEQISTAGTEASGTGNMKFMANGALTIGTMDGANVEMAEEVGKENMFIFGLTVQDVKKLRSSGYKSSDYYHKGSELRRTMDMIKDDYFSCGCQGQFMEIFDILYHSDHYLLLADYRDYVRTQDVADQLYLRKIEWTKKALLNIAACGKFSSDRTIKEYADDIWKAKYTLEKLKA</sequence>
<dbReference type="PANTHER" id="PTHR11468">
    <property type="entry name" value="GLYCOGEN PHOSPHORYLASE"/>
    <property type="match status" value="1"/>
</dbReference>
<dbReference type="SUPFAM" id="SSF53756">
    <property type="entry name" value="UDP-Glycosyltransferase/glycogen phosphorylase"/>
    <property type="match status" value="1"/>
</dbReference>
<dbReference type="OrthoDB" id="9215500at2759"/>
<dbReference type="GO" id="GO:0030170">
    <property type="term" value="F:pyridoxal phosphate binding"/>
    <property type="evidence" value="ECO:0007669"/>
    <property type="project" value="TreeGrafter"/>
</dbReference>
<dbReference type="GO" id="GO:0005980">
    <property type="term" value="P:glycogen catabolic process"/>
    <property type="evidence" value="ECO:0007669"/>
    <property type="project" value="TreeGrafter"/>
</dbReference>
<dbReference type="PANTHER" id="PTHR11468:SF3">
    <property type="entry name" value="GLYCOGEN PHOSPHORYLASE, LIVER FORM"/>
    <property type="match status" value="1"/>
</dbReference>
<dbReference type="AlphaFoldDB" id="A0A812BC81"/>
<keyword evidence="6 11" id="KW-0663">Pyridoxal phosphate</keyword>
<keyword evidence="4 11" id="KW-0328">Glycosyltransferase</keyword>
<accession>A0A812BC81</accession>
<keyword evidence="7 11" id="KW-0119">Carbohydrate metabolism</keyword>
<evidence type="ECO:0000256" key="4">
    <source>
        <dbReference type="ARBA" id="ARBA00022676"/>
    </source>
</evidence>
<comment type="similarity">
    <text evidence="2 11">Belongs to the glycogen phosphorylase family.</text>
</comment>
<keyword evidence="5 11" id="KW-0808">Transferase</keyword>
<gene>
    <name evidence="12" type="ORF">SPHA_14695</name>
</gene>
<evidence type="ECO:0000256" key="1">
    <source>
        <dbReference type="ARBA" id="ARBA00001933"/>
    </source>
</evidence>
<organism evidence="12 13">
    <name type="scientific">Acanthosepion pharaonis</name>
    <name type="common">Pharaoh cuttlefish</name>
    <name type="synonym">Sepia pharaonis</name>
    <dbReference type="NCBI Taxonomy" id="158019"/>
    <lineage>
        <taxon>Eukaryota</taxon>
        <taxon>Metazoa</taxon>
        <taxon>Spiralia</taxon>
        <taxon>Lophotrochozoa</taxon>
        <taxon>Mollusca</taxon>
        <taxon>Cephalopoda</taxon>
        <taxon>Coleoidea</taxon>
        <taxon>Decapodiformes</taxon>
        <taxon>Sepiida</taxon>
        <taxon>Sepiina</taxon>
        <taxon>Sepiidae</taxon>
        <taxon>Acanthosepion</taxon>
    </lineage>
</organism>
<comment type="catalytic activity">
    <reaction evidence="8">
        <text>[(1-&gt;4)-alpha-D-glucosyl](n) + phosphate = [(1-&gt;4)-alpha-D-glucosyl](n-1) + alpha-D-glucose 1-phosphate</text>
        <dbReference type="Rhea" id="RHEA:41732"/>
        <dbReference type="Rhea" id="RHEA-COMP:9584"/>
        <dbReference type="Rhea" id="RHEA-COMP:9586"/>
        <dbReference type="ChEBI" id="CHEBI:15444"/>
        <dbReference type="ChEBI" id="CHEBI:43474"/>
        <dbReference type="ChEBI" id="CHEBI:58601"/>
        <dbReference type="EC" id="2.4.1.1"/>
    </reaction>
    <physiologicalReaction direction="left-to-right" evidence="8">
        <dbReference type="Rhea" id="RHEA:41733"/>
    </physiologicalReaction>
</comment>
<evidence type="ECO:0000256" key="6">
    <source>
        <dbReference type="ARBA" id="ARBA00022898"/>
    </source>
</evidence>
<comment type="subunit">
    <text evidence="10">Homodimer; enzymatically active. Interacts with PPP1R3B; recruits the phosphatase PP1 which dephosphorylates and inactivates PYGL/glycogen phosphorylase.</text>
</comment>
<reference evidence="12" key="1">
    <citation type="submission" date="2021-01" db="EMBL/GenBank/DDBJ databases">
        <authorList>
            <person name="Li R."/>
            <person name="Bekaert M."/>
        </authorList>
    </citation>
    <scope>NUCLEOTIDE SEQUENCE</scope>
    <source>
        <strain evidence="12">Farmed</strain>
    </source>
</reference>
<dbReference type="GO" id="GO:0005737">
    <property type="term" value="C:cytoplasm"/>
    <property type="evidence" value="ECO:0007669"/>
    <property type="project" value="TreeGrafter"/>
</dbReference>
<evidence type="ECO:0000256" key="3">
    <source>
        <dbReference type="ARBA" id="ARBA00022600"/>
    </source>
</evidence>
<dbReference type="EMBL" id="CAHIKZ030000503">
    <property type="protein sequence ID" value="CAE1177553.1"/>
    <property type="molecule type" value="Genomic_DNA"/>
</dbReference>
<name>A0A812BC81_ACAPH</name>
<comment type="cofactor">
    <cofactor evidence="1 11">
        <name>pyridoxal 5'-phosphate</name>
        <dbReference type="ChEBI" id="CHEBI:597326"/>
    </cofactor>
</comment>
<evidence type="ECO:0000256" key="8">
    <source>
        <dbReference type="ARBA" id="ARBA00036074"/>
    </source>
</evidence>
<comment type="function">
    <text evidence="9 11">Allosteric enzyme that catalyzes the rate-limiting step in glycogen catabolism, the phosphorolytic cleavage of glycogen to produce glucose-1-phosphate, and plays a central role in maintaining cellular and organismal glucose homeostasis.</text>
</comment>
<dbReference type="GO" id="GO:0008184">
    <property type="term" value="F:glycogen phosphorylase activity"/>
    <property type="evidence" value="ECO:0007669"/>
    <property type="project" value="InterPro"/>
</dbReference>
<dbReference type="Pfam" id="PF00343">
    <property type="entry name" value="Phosphorylase"/>
    <property type="match status" value="1"/>
</dbReference>
<evidence type="ECO:0000313" key="12">
    <source>
        <dbReference type="EMBL" id="CAE1177553.1"/>
    </source>
</evidence>
<evidence type="ECO:0000256" key="9">
    <source>
        <dbReference type="ARBA" id="ARBA00037413"/>
    </source>
</evidence>
<proteinExistence type="inferred from homology"/>
<dbReference type="InterPro" id="IPR000811">
    <property type="entry name" value="Glyco_trans_35"/>
</dbReference>
<evidence type="ECO:0000256" key="5">
    <source>
        <dbReference type="ARBA" id="ARBA00022679"/>
    </source>
</evidence>
<protein>
    <recommendedName>
        <fullName evidence="11">Alpha-1,4 glucan phosphorylase</fullName>
        <ecNumber evidence="11">2.4.1.1</ecNumber>
    </recommendedName>
</protein>
<evidence type="ECO:0000256" key="2">
    <source>
        <dbReference type="ARBA" id="ARBA00006047"/>
    </source>
</evidence>
<dbReference type="Gene3D" id="3.40.50.2000">
    <property type="entry name" value="Glycogen Phosphorylase B"/>
    <property type="match status" value="2"/>
</dbReference>
<evidence type="ECO:0000313" key="13">
    <source>
        <dbReference type="Proteomes" id="UP000597762"/>
    </source>
</evidence>
<dbReference type="Proteomes" id="UP000597762">
    <property type="component" value="Unassembled WGS sequence"/>
</dbReference>
<evidence type="ECO:0000256" key="11">
    <source>
        <dbReference type="RuleBase" id="RU000587"/>
    </source>
</evidence>
<keyword evidence="3" id="KW-0321">Glycogen metabolism</keyword>
<comment type="caution">
    <text evidence="12">The sequence shown here is derived from an EMBL/GenBank/DDBJ whole genome shotgun (WGS) entry which is preliminary data.</text>
</comment>
<evidence type="ECO:0000256" key="10">
    <source>
        <dbReference type="ARBA" id="ARBA00046783"/>
    </source>
</evidence>
<keyword evidence="13" id="KW-1185">Reference proteome</keyword>